<feature type="binding site" evidence="2">
    <location>
        <position position="56"/>
    </location>
    <ligand>
        <name>Zn(2+)</name>
        <dbReference type="ChEBI" id="CHEBI:29105"/>
    </ligand>
</feature>
<dbReference type="EMBL" id="CP113787">
    <property type="protein sequence ID" value="WAL42238.1"/>
    <property type="molecule type" value="Genomic_DNA"/>
</dbReference>
<dbReference type="Gene3D" id="2.20.28.270">
    <property type="entry name" value="RNA polymerase-binding protein A"/>
    <property type="match status" value="1"/>
</dbReference>
<evidence type="ECO:0000256" key="1">
    <source>
        <dbReference type="ARBA" id="ARBA00022723"/>
    </source>
</evidence>
<comment type="cofactor">
    <cofactor evidence="2">
        <name>Zn(2+)</name>
        <dbReference type="ChEBI" id="CHEBI:29105"/>
    </cofactor>
    <text evidence="2">Bind 1 Zn(2+) per subunit.</text>
</comment>
<dbReference type="GO" id="GO:0001000">
    <property type="term" value="F:bacterial-type RNA polymerase core enzyme binding"/>
    <property type="evidence" value="ECO:0007669"/>
    <property type="project" value="UniProtKB-UniRule"/>
</dbReference>
<evidence type="ECO:0000313" key="4">
    <source>
        <dbReference type="EMBL" id="OMG38587.1"/>
    </source>
</evidence>
<evidence type="ECO:0000256" key="3">
    <source>
        <dbReference type="SAM" id="MobiDB-lite"/>
    </source>
</evidence>
<feature type="compositionally biased region" description="Basic and acidic residues" evidence="3">
    <location>
        <begin position="74"/>
        <end position="83"/>
    </location>
</feature>
<dbReference type="AlphaFoldDB" id="A0A2I1KFE8"/>
<protein>
    <recommendedName>
        <fullName evidence="2">RNA polymerase-binding protein RbpA</fullName>
    </recommendedName>
</protein>
<dbReference type="GO" id="GO:0008270">
    <property type="term" value="F:zinc ion binding"/>
    <property type="evidence" value="ECO:0007669"/>
    <property type="project" value="UniProtKB-UniRule"/>
</dbReference>
<dbReference type="PROSITE" id="PS00202">
    <property type="entry name" value="RUBREDOXIN"/>
    <property type="match status" value="1"/>
</dbReference>
<dbReference type="InterPro" id="IPR038638">
    <property type="entry name" value="RbpA_sf"/>
</dbReference>
<reference evidence="4 6" key="1">
    <citation type="submission" date="2016-12" db="EMBL/GenBank/DDBJ databases">
        <title>Genomic comparison of strains in the 'Actinomyces naeslundii' group.</title>
        <authorList>
            <person name="Mughal S.R."/>
            <person name="Do T."/>
            <person name="Gilbert S.C."/>
            <person name="Witherden E.A."/>
            <person name="Didelot X."/>
            <person name="Beighton D."/>
        </authorList>
    </citation>
    <scope>NUCLEOTIDE SEQUENCE [LARGE SCALE GENOMIC DNA]</scope>
    <source>
        <strain evidence="4 6">NCTC 10301</strain>
    </source>
</reference>
<proteinExistence type="inferred from homology"/>
<keyword evidence="1 2" id="KW-0479">Metal-binding</keyword>
<evidence type="ECO:0000313" key="6">
    <source>
        <dbReference type="Proteomes" id="UP000187035"/>
    </source>
</evidence>
<dbReference type="Proteomes" id="UP000187035">
    <property type="component" value="Unassembled WGS sequence"/>
</dbReference>
<feature type="binding site" evidence="2">
    <location>
        <position position="59"/>
    </location>
    <ligand>
        <name>Zn(2+)</name>
        <dbReference type="ChEBI" id="CHEBI:29105"/>
    </ligand>
</feature>
<evidence type="ECO:0000256" key="2">
    <source>
        <dbReference type="HAMAP-Rule" id="MF_01483"/>
    </source>
</evidence>
<dbReference type="GO" id="GO:0045893">
    <property type="term" value="P:positive regulation of DNA-templated transcription"/>
    <property type="evidence" value="ECO:0007669"/>
    <property type="project" value="UniProtKB-UniRule"/>
</dbReference>
<comment type="similarity">
    <text evidence="2">Belongs to the RNA polymerase-binding protein RbpA family.</text>
</comment>
<feature type="binding site" evidence="2">
    <location>
        <position position="38"/>
    </location>
    <ligand>
        <name>Zn(2+)</name>
        <dbReference type="ChEBI" id="CHEBI:29105"/>
    </ligand>
</feature>
<accession>A0A2I1KFE8</accession>
<dbReference type="EMBL" id="MSRR01000003">
    <property type="protein sequence ID" value="OMG38587.1"/>
    <property type="molecule type" value="Genomic_DNA"/>
</dbReference>
<keyword evidence="2" id="KW-0804">Transcription</keyword>
<evidence type="ECO:0000313" key="5">
    <source>
        <dbReference type="EMBL" id="WAL42238.1"/>
    </source>
</evidence>
<name>A0A2I1KFE8_ACTNA</name>
<dbReference type="InterPro" id="IPR025182">
    <property type="entry name" value="RNApol-bd_RbpA"/>
</dbReference>
<dbReference type="InterPro" id="IPR018527">
    <property type="entry name" value="Rubredoxin_Fe_BS"/>
</dbReference>
<feature type="region of interest" description="Disordered" evidence="3">
    <location>
        <begin position="50"/>
        <end position="83"/>
    </location>
</feature>
<dbReference type="GeneID" id="64256728"/>
<dbReference type="RefSeq" id="WP_003782601.1">
    <property type="nucleotide sequence ID" value="NZ_CAJPQD010000001.1"/>
</dbReference>
<feature type="binding site" evidence="2">
    <location>
        <position position="34"/>
    </location>
    <ligand>
        <name>Zn(2+)</name>
        <dbReference type="ChEBI" id="CHEBI:29105"/>
    </ligand>
</feature>
<dbReference type="Pfam" id="PF13397">
    <property type="entry name" value="RbpA"/>
    <property type="match status" value="1"/>
</dbReference>
<keyword evidence="2" id="KW-0862">Zinc</keyword>
<keyword evidence="2" id="KW-0805">Transcription regulation</keyword>
<reference evidence="5" key="2">
    <citation type="submission" date="2022-11" db="EMBL/GenBank/DDBJ databases">
        <title>Dental biofilm bacteria. Genome sequencing and assembly.</title>
        <authorList>
            <person name="Robertsson C."/>
        </authorList>
    </citation>
    <scope>NUCLEOTIDE SEQUENCE</scope>
    <source>
        <strain evidence="5">CW</strain>
    </source>
</reference>
<organism evidence="4 6">
    <name type="scientific">Actinomyces naeslundii</name>
    <dbReference type="NCBI Taxonomy" id="1655"/>
    <lineage>
        <taxon>Bacteria</taxon>
        <taxon>Bacillati</taxon>
        <taxon>Actinomycetota</taxon>
        <taxon>Actinomycetes</taxon>
        <taxon>Actinomycetales</taxon>
        <taxon>Actinomycetaceae</taxon>
        <taxon>Actinomyces</taxon>
    </lineage>
</organism>
<dbReference type="HAMAP" id="MF_01483">
    <property type="entry name" value="RbpA"/>
    <property type="match status" value="1"/>
</dbReference>
<comment type="subunit">
    <text evidence="2">Forms a complex with the RNAP catalytic core and with free principal sigma factors.</text>
</comment>
<dbReference type="Proteomes" id="UP001163127">
    <property type="component" value="Chromosome"/>
</dbReference>
<sequence length="119" mass="13587">MADRALRGMTIGAKSMESEDGVEFAERMIVSYECPMAHVTKIPMSTEAEVPPTWECPECGQPAARRGEDEPEPDEPKKTPRTHWDMLLERRKVEELEVLLNERLEALRSGEVYRERVSG</sequence>
<gene>
    <name evidence="2" type="primary">rbpA</name>
    <name evidence="4" type="ORF">BKH33_02140</name>
    <name evidence="5" type="ORF">OFA60_09215</name>
</gene>
<comment type="function">
    <text evidence="2">Binds to RNA polymerase (RNAP), stimulating transcription from principal, but not alternative sigma factor promoters.</text>
</comment>